<dbReference type="Pfam" id="PF12698">
    <property type="entry name" value="ABC2_membrane_3"/>
    <property type="match status" value="1"/>
</dbReference>
<comment type="caution">
    <text evidence="7">The sequence shown here is derived from an EMBL/GenBank/DDBJ whole genome shotgun (WGS) entry which is preliminary data.</text>
</comment>
<reference evidence="7 8" key="1">
    <citation type="submission" date="2020-08" db="EMBL/GenBank/DDBJ databases">
        <title>The Agave Microbiome: Exploring the role of microbial communities in plant adaptations to desert environments.</title>
        <authorList>
            <person name="Partida-Martinez L.P."/>
        </authorList>
    </citation>
    <scope>NUCLEOTIDE SEQUENCE [LARGE SCALE GENOMIC DNA]</scope>
    <source>
        <strain evidence="7 8">AS2.23</strain>
    </source>
</reference>
<dbReference type="NCBIfam" id="TIGR03062">
    <property type="entry name" value="pip_yhgE_Cterm"/>
    <property type="match status" value="1"/>
</dbReference>
<feature type="transmembrane region" description="Helical" evidence="5">
    <location>
        <begin position="532"/>
        <end position="553"/>
    </location>
</feature>
<evidence type="ECO:0000259" key="6">
    <source>
        <dbReference type="Pfam" id="PF12698"/>
    </source>
</evidence>
<dbReference type="EMBL" id="JACHVY010000001">
    <property type="protein sequence ID" value="MBB2900971.1"/>
    <property type="molecule type" value="Genomic_DNA"/>
</dbReference>
<comment type="subcellular location">
    <subcellularLocation>
        <location evidence="1">Membrane</location>
        <topology evidence="1">Multi-pass membrane protein</topology>
    </subcellularLocation>
</comment>
<dbReference type="AlphaFoldDB" id="A0A7W4TMG9"/>
<dbReference type="RefSeq" id="WP_183390999.1">
    <property type="nucleotide sequence ID" value="NZ_JACHVY010000001.1"/>
</dbReference>
<evidence type="ECO:0000313" key="7">
    <source>
        <dbReference type="EMBL" id="MBB2900971.1"/>
    </source>
</evidence>
<accession>A0A7W4TMG9</accession>
<dbReference type="GO" id="GO:0140359">
    <property type="term" value="F:ABC-type transporter activity"/>
    <property type="evidence" value="ECO:0007669"/>
    <property type="project" value="InterPro"/>
</dbReference>
<feature type="transmembrane region" description="Helical" evidence="5">
    <location>
        <begin position="574"/>
        <end position="599"/>
    </location>
</feature>
<feature type="domain" description="ABC-2 type transporter transmembrane" evidence="6">
    <location>
        <begin position="511"/>
        <end position="708"/>
    </location>
</feature>
<dbReference type="InterPro" id="IPR023908">
    <property type="entry name" value="xxxLxxG_rpt"/>
</dbReference>
<keyword evidence="4 5" id="KW-0472">Membrane</keyword>
<dbReference type="GO" id="GO:0016020">
    <property type="term" value="C:membrane"/>
    <property type="evidence" value="ECO:0007669"/>
    <property type="project" value="UniProtKB-SubCell"/>
</dbReference>
<protein>
    <submittedName>
        <fullName evidence="7">Putative membrane protein</fullName>
    </submittedName>
</protein>
<evidence type="ECO:0000256" key="2">
    <source>
        <dbReference type="ARBA" id="ARBA00022692"/>
    </source>
</evidence>
<evidence type="ECO:0000313" key="8">
    <source>
        <dbReference type="Proteomes" id="UP000533269"/>
    </source>
</evidence>
<evidence type="ECO:0000256" key="3">
    <source>
        <dbReference type="ARBA" id="ARBA00022989"/>
    </source>
</evidence>
<dbReference type="InterPro" id="IPR011049">
    <property type="entry name" value="Serralysin-like_metalloprot_C"/>
</dbReference>
<dbReference type="InterPro" id="IPR013525">
    <property type="entry name" value="ABC2_TM"/>
</dbReference>
<sequence>MNLPRATLPGLELARFRRAAITRLALLAVVVVPLVYGGLYLSSNSDPLSRLSNLRAAVVNADAPASVDGVDGQPRTIHAGSDLVEELTGPDAAAGFSWEAASEAEAARGLREGDYAAVLRIPAGFSRALASTGGDAPERAQLDVTTDDAENYIVGQVANTVATTIRTDVAAGATADYLENVYVAFGTVHDSLGRAADGAGQLADGARAADDGADTLVVGLGDLDDGAARLVEGTGALRSGADELAGGTAELATGAGSAATGAGSLAAGLDRLRTATADLPEQTARLSTGAGAVAEGAGRVAQGADAVAAAAGRLAPALEDAGRLVPVVDQLLAQARALAAADPDDETLATAVTTLEETRRSLTDGSLDQVGQAVTTQVDALATGARDLSQGADAVAGGARQLAASAPALQQGVAAAADGADALAAGTRTLATGSRAAADGAASLASGAAQVDDGATALVGGAAQARSGAQQLADGTAQLADGAGTLRTQLREGQDDVPVYTGDDASRRADVVASPVTAERIREHAVATYGDGLAPLFVPVSLWVGGMVTYMVLRAVSPRALASTASSYRAAVAGWVPGALLGVAQAVVLLGVLLLGVGIASPNPLATIAFAALVAVVFTAVHQCLNALLGGAGRLVALVLLVLQLTSAGGTYPVGTSPAFFEAIHPYLPMTYAADGLRHLVAGAAAGPVWADAGVLAGFGVLALAVTVLACHRRRTWTVSELHPSLSL</sequence>
<feature type="transmembrane region" description="Helical" evidence="5">
    <location>
        <begin position="605"/>
        <end position="628"/>
    </location>
</feature>
<dbReference type="NCBIfam" id="TIGR03061">
    <property type="entry name" value="pip_yhgE_Nterm"/>
    <property type="match status" value="1"/>
</dbReference>
<evidence type="ECO:0000256" key="1">
    <source>
        <dbReference type="ARBA" id="ARBA00004141"/>
    </source>
</evidence>
<organism evidence="7 8">
    <name type="scientific">Kineococcus radiotolerans</name>
    <dbReference type="NCBI Taxonomy" id="131568"/>
    <lineage>
        <taxon>Bacteria</taxon>
        <taxon>Bacillati</taxon>
        <taxon>Actinomycetota</taxon>
        <taxon>Actinomycetes</taxon>
        <taxon>Kineosporiales</taxon>
        <taxon>Kineosporiaceae</taxon>
        <taxon>Kineococcus</taxon>
    </lineage>
</organism>
<dbReference type="InterPro" id="IPR051328">
    <property type="entry name" value="T7SS_ABC-Transporter"/>
</dbReference>
<dbReference type="PANTHER" id="PTHR43077:SF5">
    <property type="entry name" value="PHAGE INFECTION PROTEIN"/>
    <property type="match status" value="1"/>
</dbReference>
<keyword evidence="2 5" id="KW-0812">Transmembrane</keyword>
<evidence type="ECO:0000256" key="5">
    <source>
        <dbReference type="SAM" id="Phobius"/>
    </source>
</evidence>
<dbReference type="SUPFAM" id="SSF101967">
    <property type="entry name" value="Adhesin YadA, collagen-binding domain"/>
    <property type="match status" value="2"/>
</dbReference>
<reference evidence="7 8" key="2">
    <citation type="submission" date="2020-08" db="EMBL/GenBank/DDBJ databases">
        <authorList>
            <person name="Partida-Martinez L."/>
            <person name="Huntemann M."/>
            <person name="Clum A."/>
            <person name="Wang J."/>
            <person name="Palaniappan K."/>
            <person name="Ritter S."/>
            <person name="Chen I.-M."/>
            <person name="Stamatis D."/>
            <person name="Reddy T."/>
            <person name="O'Malley R."/>
            <person name="Daum C."/>
            <person name="Shapiro N."/>
            <person name="Ivanova N."/>
            <person name="Kyrpides N."/>
            <person name="Woyke T."/>
        </authorList>
    </citation>
    <scope>NUCLEOTIDE SEQUENCE [LARGE SCALE GENOMIC DNA]</scope>
    <source>
        <strain evidence="7 8">AS2.23</strain>
    </source>
</reference>
<name>A0A7W4TMG9_KINRA</name>
<proteinExistence type="predicted"/>
<evidence type="ECO:0000256" key="4">
    <source>
        <dbReference type="ARBA" id="ARBA00023136"/>
    </source>
</evidence>
<dbReference type="NCBIfam" id="TIGR03057">
    <property type="entry name" value="xxxLxxG_by_4"/>
    <property type="match status" value="1"/>
</dbReference>
<dbReference type="Gene3D" id="1.10.287.950">
    <property type="entry name" value="Methyl-accepting chemotaxis protein"/>
    <property type="match status" value="1"/>
</dbReference>
<dbReference type="InterPro" id="IPR017500">
    <property type="entry name" value="Phage_infect_YhgE_N"/>
</dbReference>
<feature type="transmembrane region" description="Helical" evidence="5">
    <location>
        <begin position="635"/>
        <end position="654"/>
    </location>
</feature>
<feature type="transmembrane region" description="Helical" evidence="5">
    <location>
        <begin position="689"/>
        <end position="711"/>
    </location>
</feature>
<dbReference type="PANTHER" id="PTHR43077">
    <property type="entry name" value="TRANSPORT PERMEASE YVFS-RELATED"/>
    <property type="match status" value="1"/>
</dbReference>
<dbReference type="InterPro" id="IPR017501">
    <property type="entry name" value="Phage_infect_YhgE_C"/>
</dbReference>
<keyword evidence="3 5" id="KW-1133">Transmembrane helix</keyword>
<dbReference type="Gene3D" id="3.40.1710.10">
    <property type="entry name" value="abc type-2 transporter like domain"/>
    <property type="match status" value="1"/>
</dbReference>
<dbReference type="Proteomes" id="UP000533269">
    <property type="component" value="Unassembled WGS sequence"/>
</dbReference>
<gene>
    <name evidence="7" type="ORF">FHR75_001759</name>
</gene>
<feature type="transmembrane region" description="Helical" evidence="5">
    <location>
        <begin position="21"/>
        <end position="41"/>
    </location>
</feature>